<dbReference type="InterPro" id="IPR023296">
    <property type="entry name" value="Glyco_hydro_beta-prop_sf"/>
</dbReference>
<dbReference type="EMBL" id="FOGK01000001">
    <property type="protein sequence ID" value="SER04179.1"/>
    <property type="molecule type" value="Genomic_DNA"/>
</dbReference>
<evidence type="ECO:0000259" key="7">
    <source>
        <dbReference type="Pfam" id="PF18099"/>
    </source>
</evidence>
<organism evidence="8 9">
    <name type="scientific">Pediococcus ethanolidurans</name>
    <dbReference type="NCBI Taxonomy" id="319653"/>
    <lineage>
        <taxon>Bacteria</taxon>
        <taxon>Bacillati</taxon>
        <taxon>Bacillota</taxon>
        <taxon>Bacilli</taxon>
        <taxon>Lactobacillales</taxon>
        <taxon>Lactobacillaceae</taxon>
        <taxon>Pediococcus</taxon>
    </lineage>
</organism>
<dbReference type="Gene3D" id="2.115.10.20">
    <property type="entry name" value="Glycosyl hydrolase domain, family 43"/>
    <property type="match status" value="1"/>
</dbReference>
<dbReference type="Pfam" id="PF18099">
    <property type="entry name" value="CBM_35_2"/>
    <property type="match status" value="1"/>
</dbReference>
<dbReference type="GO" id="GO:0016787">
    <property type="term" value="F:hydrolase activity"/>
    <property type="evidence" value="ECO:0007669"/>
    <property type="project" value="UniProtKB-KW"/>
</dbReference>
<dbReference type="Gene3D" id="2.60.120.260">
    <property type="entry name" value="Galactose-binding domain-like"/>
    <property type="match status" value="1"/>
</dbReference>
<evidence type="ECO:0000313" key="8">
    <source>
        <dbReference type="EMBL" id="SER04179.1"/>
    </source>
</evidence>
<dbReference type="Proteomes" id="UP000182818">
    <property type="component" value="Unassembled WGS sequence"/>
</dbReference>
<dbReference type="SUPFAM" id="SSF75005">
    <property type="entry name" value="Arabinanase/levansucrase/invertase"/>
    <property type="match status" value="1"/>
</dbReference>
<dbReference type="GeneID" id="76042524"/>
<name>A0A1H9KYV4_9LACO</name>
<reference evidence="8 9" key="1">
    <citation type="submission" date="2016-10" db="EMBL/GenBank/DDBJ databases">
        <authorList>
            <person name="Varghese N."/>
            <person name="Submissions S."/>
        </authorList>
    </citation>
    <scope>NUCLEOTIDE SEQUENCE [LARGE SCALE GENOMIC DNA]</scope>
    <source>
        <strain evidence="8 9">CGMCC 1.3889</strain>
    </source>
</reference>
<dbReference type="RefSeq" id="WP_074693798.1">
    <property type="nucleotide sequence ID" value="NZ_BJYP01000001.1"/>
</dbReference>
<keyword evidence="9" id="KW-1185">Reference proteome</keyword>
<protein>
    <submittedName>
        <fullName evidence="8">Glycosyl hydrolases family 43</fullName>
    </submittedName>
</protein>
<evidence type="ECO:0000313" key="9">
    <source>
        <dbReference type="Proteomes" id="UP000182818"/>
    </source>
</evidence>
<evidence type="ECO:0000256" key="2">
    <source>
        <dbReference type="ARBA" id="ARBA00022651"/>
    </source>
</evidence>
<keyword evidence="3 6" id="KW-0378">Hydrolase</keyword>
<dbReference type="Pfam" id="PF04616">
    <property type="entry name" value="Glyco_hydro_43"/>
    <property type="match status" value="1"/>
</dbReference>
<dbReference type="InterPro" id="IPR052176">
    <property type="entry name" value="Glycosyl_Hydrlase_43_Enz"/>
</dbReference>
<dbReference type="InterPro" id="IPR006710">
    <property type="entry name" value="Glyco_hydro_43"/>
</dbReference>
<dbReference type="PANTHER" id="PTHR43772">
    <property type="entry name" value="ENDO-1,4-BETA-XYLANASE"/>
    <property type="match status" value="1"/>
</dbReference>
<dbReference type="InterPro" id="IPR041342">
    <property type="entry name" value="CBM35"/>
</dbReference>
<comment type="similarity">
    <text evidence="1 6">Belongs to the glycosyl hydrolase 43 family.</text>
</comment>
<proteinExistence type="inferred from homology"/>
<evidence type="ECO:0000256" key="6">
    <source>
        <dbReference type="RuleBase" id="RU361187"/>
    </source>
</evidence>
<evidence type="ECO:0000256" key="3">
    <source>
        <dbReference type="ARBA" id="ARBA00022801"/>
    </source>
</evidence>
<dbReference type="CDD" id="cd08990">
    <property type="entry name" value="GH43_AXH_like"/>
    <property type="match status" value="1"/>
</dbReference>
<comment type="caution">
    <text evidence="8">The sequence shown here is derived from an EMBL/GenBank/DDBJ whole genome shotgun (WGS) entry which is preliminary data.</text>
</comment>
<evidence type="ECO:0000256" key="1">
    <source>
        <dbReference type="ARBA" id="ARBA00009865"/>
    </source>
</evidence>
<keyword evidence="4" id="KW-0119">Carbohydrate metabolism</keyword>
<evidence type="ECO:0000256" key="5">
    <source>
        <dbReference type="ARBA" id="ARBA00023295"/>
    </source>
</evidence>
<keyword evidence="2" id="KW-0858">Xylan degradation</keyword>
<feature type="domain" description="Carbohydrate binding module family 35" evidence="7">
    <location>
        <begin position="352"/>
        <end position="436"/>
    </location>
</feature>
<dbReference type="PANTHER" id="PTHR43772:SF2">
    <property type="entry name" value="PUTATIVE (AFU_ORTHOLOGUE AFUA_2G04480)-RELATED"/>
    <property type="match status" value="1"/>
</dbReference>
<accession>A0A1H9KYV4</accession>
<gene>
    <name evidence="8" type="ORF">SAMN04487973_101128</name>
</gene>
<keyword evidence="5 6" id="KW-0326">Glycosidase</keyword>
<sequence length="446" mass="50170">MSKFTQALIKRQKRSYTRNPFITSLFNADPAAHVWKDGRLYVYASRDIDKSGSDLTMDYMDHYHVFSTSDMANWVDEGEIFSSDRLSWGIDGFMWAPDAAYHNGKYYFYYPHPSAKPWNDNWKVGVAVSNHPASGFKDVGTIDGLGGHALIDPSVFIDDGQAYIYYGGGAHAYQGKLNEDMVSLAEPMQVVEGLKDFHEAAWIFKRHNTYYFTYSDNHRGANHMCYATSKSPLGPWNYKGYYMLPVGCETTHGSVTEYNGKWYAFYHNNAVSNVNELRSICCDQLLFNEDGTIQMVVQTKNGMLPTQENGFESPTEFQPYSVKENNNLIELSIAADERSPFKNVVTGFDHFGSSIRFERVNGFGSGRVSIGIYYATANRLSKLRLIVNGKDWSLINCPYTGSKHTFDGYSTITIQMKPGENNTVVLTGGAGELSLEGITSAMVKER</sequence>
<evidence type="ECO:0000256" key="4">
    <source>
        <dbReference type="ARBA" id="ARBA00023277"/>
    </source>
</evidence>
<keyword evidence="2" id="KW-0624">Polysaccharide degradation</keyword>